<protein>
    <submittedName>
        <fullName evidence="1">Uncharacterized protein</fullName>
    </submittedName>
</protein>
<evidence type="ECO:0000313" key="2">
    <source>
        <dbReference type="Proteomes" id="UP000728185"/>
    </source>
</evidence>
<name>A0A8E0VKY4_9TREM</name>
<dbReference type="Proteomes" id="UP000728185">
    <property type="component" value="Unassembled WGS sequence"/>
</dbReference>
<dbReference type="AlphaFoldDB" id="A0A8E0VKY4"/>
<evidence type="ECO:0000313" key="1">
    <source>
        <dbReference type="EMBL" id="KAA0199342.1"/>
    </source>
</evidence>
<dbReference type="OrthoDB" id="6313056at2759"/>
<comment type="caution">
    <text evidence="1">The sequence shown here is derived from an EMBL/GenBank/DDBJ whole genome shotgun (WGS) entry which is preliminary data.</text>
</comment>
<gene>
    <name evidence="1" type="ORF">FBUS_09808</name>
</gene>
<reference evidence="1" key="1">
    <citation type="submission" date="2019-05" db="EMBL/GenBank/DDBJ databases">
        <title>Annotation for the trematode Fasciolopsis buski.</title>
        <authorList>
            <person name="Choi Y.-J."/>
        </authorList>
    </citation>
    <scope>NUCLEOTIDE SEQUENCE</scope>
    <source>
        <strain evidence="1">HT</strain>
        <tissue evidence="1">Whole worm</tissue>
    </source>
</reference>
<feature type="non-terminal residue" evidence="1">
    <location>
        <position position="235"/>
    </location>
</feature>
<dbReference type="EMBL" id="LUCM01001175">
    <property type="protein sequence ID" value="KAA0199342.1"/>
    <property type="molecule type" value="Genomic_DNA"/>
</dbReference>
<organism evidence="1 2">
    <name type="scientific">Fasciolopsis buskii</name>
    <dbReference type="NCBI Taxonomy" id="27845"/>
    <lineage>
        <taxon>Eukaryota</taxon>
        <taxon>Metazoa</taxon>
        <taxon>Spiralia</taxon>
        <taxon>Lophotrochozoa</taxon>
        <taxon>Platyhelminthes</taxon>
        <taxon>Trematoda</taxon>
        <taxon>Digenea</taxon>
        <taxon>Plagiorchiida</taxon>
        <taxon>Echinostomata</taxon>
        <taxon>Echinostomatoidea</taxon>
        <taxon>Fasciolidae</taxon>
        <taxon>Fasciolopsis</taxon>
    </lineage>
</organism>
<accession>A0A8E0VKY4</accession>
<sequence>QLLTNKNCDHSDLLSLIQAACALHHHDLYICIFERPITARGLRILPMASTIQIKISMEHVQVFGISDEKDMYQYDPCQPNYTLRPVDGPKLPEWMTIANRSFIHHYKSILPFYYLDLGKMVSKIISYQEEGQIFIGIGPEGQSIVASTDLMKWTGWSDSTYRHYTEGKTRINATYVPWDETTDFNKQLTGTNCTRYKSGKWNVCYDGLYYDNKQIGVWGEAVAEMHRKRHRLRVL</sequence>
<proteinExistence type="predicted"/>
<keyword evidence="2" id="KW-1185">Reference proteome</keyword>